<dbReference type="GO" id="GO:0005789">
    <property type="term" value="C:endoplasmic reticulum membrane"/>
    <property type="evidence" value="ECO:0007669"/>
    <property type="project" value="UniProtKB-SubCell"/>
</dbReference>
<dbReference type="PANTHER" id="PTHR42650:SF1">
    <property type="entry name" value="GUIDED ENTRY OF TAIL-ANCHORED PROTEINS FACTOR 1"/>
    <property type="match status" value="1"/>
</dbReference>
<sequence length="170" mass="19150">MLELLNGFLLLYFVILCTLSAFVPILVRPIAACFARPSKDDRSLLAEMVKLKSEQQNISMKDEFAAFSKIQRKINKLDTILKENSQTRLSKSLAIKGSIHVVLQVVIALVIVISVFWFRREPIVALEGDLFPFSTMLRYPSSTPNAVSTHVWVLISNVSIRTLIKPFASI</sequence>
<keyword evidence="6 10" id="KW-1133">Transmembrane helix</keyword>
<evidence type="ECO:0000313" key="12">
    <source>
        <dbReference type="Proteomes" id="UP000838756"/>
    </source>
</evidence>
<dbReference type="OrthoDB" id="69461at2759"/>
<keyword evidence="7 10" id="KW-0472">Membrane</keyword>
<evidence type="ECO:0000256" key="9">
    <source>
        <dbReference type="ARBA" id="ARBA00033006"/>
    </source>
</evidence>
<evidence type="ECO:0000256" key="5">
    <source>
        <dbReference type="ARBA" id="ARBA00022824"/>
    </source>
</evidence>
<evidence type="ECO:0000313" key="11">
    <source>
        <dbReference type="EMBL" id="CAH2236028.1"/>
    </source>
</evidence>
<dbReference type="Gene3D" id="1.10.287.660">
    <property type="entry name" value="Helix hairpin bin"/>
    <property type="match status" value="1"/>
</dbReference>
<dbReference type="Pfam" id="PF04420">
    <property type="entry name" value="CHD5"/>
    <property type="match status" value="1"/>
</dbReference>
<comment type="similarity">
    <text evidence="2">Belongs to the WRB/GET1 family.</text>
</comment>
<dbReference type="AlphaFoldDB" id="A0A8S4REW6"/>
<dbReference type="GO" id="GO:0071816">
    <property type="term" value="P:tail-anchored membrane protein insertion into ER membrane"/>
    <property type="evidence" value="ECO:0007669"/>
    <property type="project" value="InterPro"/>
</dbReference>
<organism evidence="11 12">
    <name type="scientific">Pararge aegeria aegeria</name>
    <dbReference type="NCBI Taxonomy" id="348720"/>
    <lineage>
        <taxon>Eukaryota</taxon>
        <taxon>Metazoa</taxon>
        <taxon>Ecdysozoa</taxon>
        <taxon>Arthropoda</taxon>
        <taxon>Hexapoda</taxon>
        <taxon>Insecta</taxon>
        <taxon>Pterygota</taxon>
        <taxon>Neoptera</taxon>
        <taxon>Endopterygota</taxon>
        <taxon>Lepidoptera</taxon>
        <taxon>Glossata</taxon>
        <taxon>Ditrysia</taxon>
        <taxon>Papilionoidea</taxon>
        <taxon>Nymphalidae</taxon>
        <taxon>Satyrinae</taxon>
        <taxon>Satyrini</taxon>
        <taxon>Parargina</taxon>
        <taxon>Pararge</taxon>
    </lineage>
</organism>
<evidence type="ECO:0000256" key="3">
    <source>
        <dbReference type="ARBA" id="ARBA00017951"/>
    </source>
</evidence>
<evidence type="ECO:0000256" key="1">
    <source>
        <dbReference type="ARBA" id="ARBA00004477"/>
    </source>
</evidence>
<evidence type="ECO:0000256" key="10">
    <source>
        <dbReference type="SAM" id="Phobius"/>
    </source>
</evidence>
<comment type="subcellular location">
    <subcellularLocation>
        <location evidence="1">Endoplasmic reticulum membrane</location>
        <topology evidence="1">Multi-pass membrane protein</topology>
    </subcellularLocation>
</comment>
<proteinExistence type="inferred from homology"/>
<feature type="transmembrane region" description="Helical" evidence="10">
    <location>
        <begin position="6"/>
        <end position="27"/>
    </location>
</feature>
<dbReference type="PANTHER" id="PTHR42650">
    <property type="entry name" value="TAIL-ANCHORED PROTEIN INSERTION RECEPTOR WRB"/>
    <property type="match status" value="1"/>
</dbReference>
<feature type="transmembrane region" description="Helical" evidence="10">
    <location>
        <begin position="98"/>
        <end position="118"/>
    </location>
</feature>
<dbReference type="Proteomes" id="UP000838756">
    <property type="component" value="Unassembled WGS sequence"/>
</dbReference>
<evidence type="ECO:0000256" key="2">
    <source>
        <dbReference type="ARBA" id="ARBA00010799"/>
    </source>
</evidence>
<dbReference type="InterPro" id="IPR029012">
    <property type="entry name" value="Helix_hairpin_bin_sf"/>
</dbReference>
<evidence type="ECO:0000256" key="8">
    <source>
        <dbReference type="ARBA" id="ARBA00032437"/>
    </source>
</evidence>
<dbReference type="InterPro" id="IPR028945">
    <property type="entry name" value="Get1"/>
</dbReference>
<evidence type="ECO:0000256" key="7">
    <source>
        <dbReference type="ARBA" id="ARBA00023136"/>
    </source>
</evidence>
<dbReference type="EMBL" id="CAKXAJ010025178">
    <property type="protein sequence ID" value="CAH2236028.1"/>
    <property type="molecule type" value="Genomic_DNA"/>
</dbReference>
<keyword evidence="4 10" id="KW-0812">Transmembrane</keyword>
<comment type="caution">
    <text evidence="11">The sequence shown here is derived from an EMBL/GenBank/DDBJ whole genome shotgun (WGS) entry which is preliminary data.</text>
</comment>
<gene>
    <name evidence="11" type="primary">jg7319</name>
    <name evidence="11" type="ORF">PAEG_LOCUS13523</name>
</gene>
<reference evidence="11" key="1">
    <citation type="submission" date="2022-03" db="EMBL/GenBank/DDBJ databases">
        <authorList>
            <person name="Lindestad O."/>
        </authorList>
    </citation>
    <scope>NUCLEOTIDE SEQUENCE</scope>
</reference>
<evidence type="ECO:0000256" key="6">
    <source>
        <dbReference type="ARBA" id="ARBA00022989"/>
    </source>
</evidence>
<protein>
    <recommendedName>
        <fullName evidence="3">Guided entry of tail-anchored proteins factor 1</fullName>
    </recommendedName>
    <alternativeName>
        <fullName evidence="8">Tail-anchored protein insertion receptor WRB</fullName>
    </alternativeName>
    <alternativeName>
        <fullName evidence="9">Tryptophan-rich basic protein</fullName>
    </alternativeName>
</protein>
<accession>A0A8S4REW6</accession>
<dbReference type="GO" id="GO:0043495">
    <property type="term" value="F:protein-membrane adaptor activity"/>
    <property type="evidence" value="ECO:0007669"/>
    <property type="project" value="TreeGrafter"/>
</dbReference>
<dbReference type="GO" id="GO:0043529">
    <property type="term" value="C:GET complex"/>
    <property type="evidence" value="ECO:0007669"/>
    <property type="project" value="TreeGrafter"/>
</dbReference>
<evidence type="ECO:0000256" key="4">
    <source>
        <dbReference type="ARBA" id="ARBA00022692"/>
    </source>
</evidence>
<name>A0A8S4REW6_9NEOP</name>
<keyword evidence="12" id="KW-1185">Reference proteome</keyword>
<keyword evidence="5" id="KW-0256">Endoplasmic reticulum</keyword>